<dbReference type="Gene3D" id="1.10.10.2840">
    <property type="entry name" value="PucR C-terminal helix-turn-helix domain"/>
    <property type="match status" value="1"/>
</dbReference>
<gene>
    <name evidence="3" type="ORF">C4886_01920</name>
</gene>
<evidence type="ECO:0000313" key="3">
    <source>
        <dbReference type="EMBL" id="RCH46142.1"/>
    </source>
</evidence>
<dbReference type="Proteomes" id="UP000253208">
    <property type="component" value="Unassembled WGS sequence"/>
</dbReference>
<dbReference type="PANTHER" id="PTHR33744:SF1">
    <property type="entry name" value="DNA-BINDING TRANSCRIPTIONAL ACTIVATOR ADER"/>
    <property type="match status" value="1"/>
</dbReference>
<dbReference type="Pfam" id="PF07905">
    <property type="entry name" value="PucR"/>
    <property type="match status" value="1"/>
</dbReference>
<evidence type="ECO:0000259" key="2">
    <source>
        <dbReference type="Pfam" id="PF13556"/>
    </source>
</evidence>
<dbReference type="Pfam" id="PF13556">
    <property type="entry name" value="HTH_30"/>
    <property type="match status" value="1"/>
</dbReference>
<dbReference type="EMBL" id="PSQG01000002">
    <property type="protein sequence ID" value="RCH46142.1"/>
    <property type="molecule type" value="Genomic_DNA"/>
</dbReference>
<organism evidence="3 4">
    <name type="scientific">Blautia obeum</name>
    <dbReference type="NCBI Taxonomy" id="40520"/>
    <lineage>
        <taxon>Bacteria</taxon>
        <taxon>Bacillati</taxon>
        <taxon>Bacillota</taxon>
        <taxon>Clostridia</taxon>
        <taxon>Lachnospirales</taxon>
        <taxon>Lachnospiraceae</taxon>
        <taxon>Blautia</taxon>
    </lineage>
</organism>
<feature type="domain" description="PucR C-terminal helix-turn-helix" evidence="2">
    <location>
        <begin position="348"/>
        <end position="405"/>
    </location>
</feature>
<accession>A0A367G5Z2</accession>
<evidence type="ECO:0000313" key="4">
    <source>
        <dbReference type="Proteomes" id="UP000253208"/>
    </source>
</evidence>
<sequence length="412" mass="46750">MQLITGSCGGERCINMAVTLREIIKQVQHLEMKLVAGETGLDHEVSWTHMVDSDTISAFLQGQELTFTTGLGLNENLTLLRLVKEVWRNKASGIVINTGPYISEIGQDVIDFANEKGFPVFEVPWRVRMAEIMRIICFAITKEQQNAIEVATALNNAFLCPSQEELYVSALMRKGYFTDSAYTVVNVCVLEDNDRVTGTRLEQILSKLSSHIRCNYNGILCCAQDKQILLVLCDYSDEACRKTTERIFQILCRMVCQKEQIFVSVSKQISGIRQIYKSYQFAEKMSDLLCVCQVPGEQSTDGGKIIFYKDLGIYRVLLTLTDKEAIKEYLADTVAPLYEYDEMNHSDLVRVLQCYLANDCSVKSASQELIVHRNTINYKIGKAAEILGKNLSDFDVRFQLRLGFLLYQMNEM</sequence>
<evidence type="ECO:0008006" key="5">
    <source>
        <dbReference type="Google" id="ProtNLM"/>
    </source>
</evidence>
<evidence type="ECO:0000259" key="1">
    <source>
        <dbReference type="Pfam" id="PF07905"/>
    </source>
</evidence>
<dbReference type="InterPro" id="IPR051448">
    <property type="entry name" value="CdaR-like_regulators"/>
</dbReference>
<proteinExistence type="predicted"/>
<dbReference type="InterPro" id="IPR042070">
    <property type="entry name" value="PucR_C-HTH_sf"/>
</dbReference>
<reference evidence="3 4" key="1">
    <citation type="submission" date="2018-02" db="EMBL/GenBank/DDBJ databases">
        <title>Complete genome sequencing of Faecalibacterium prausnitzii strains isolated from the human gut.</title>
        <authorList>
            <person name="Fitzgerald B.C."/>
            <person name="Shkoporov A.N."/>
            <person name="Ross P.R."/>
            <person name="Hill C."/>
        </authorList>
    </citation>
    <scope>NUCLEOTIDE SEQUENCE [LARGE SCALE GENOMIC DNA]</scope>
    <source>
        <strain evidence="3 4">APC942/31-1</strain>
    </source>
</reference>
<dbReference type="InterPro" id="IPR012914">
    <property type="entry name" value="PucR_dom"/>
</dbReference>
<dbReference type="PANTHER" id="PTHR33744">
    <property type="entry name" value="CARBOHYDRATE DIACID REGULATOR"/>
    <property type="match status" value="1"/>
</dbReference>
<name>A0A367G5Z2_9FIRM</name>
<comment type="caution">
    <text evidence="3">The sequence shown here is derived from an EMBL/GenBank/DDBJ whole genome shotgun (WGS) entry which is preliminary data.</text>
</comment>
<dbReference type="AlphaFoldDB" id="A0A367G5Z2"/>
<protein>
    <recommendedName>
        <fullName evidence="5">PucR family transcriptional regulator</fullName>
    </recommendedName>
</protein>
<feature type="domain" description="Purine catabolism PurC-like" evidence="1">
    <location>
        <begin position="30"/>
        <end position="139"/>
    </location>
</feature>
<dbReference type="InterPro" id="IPR025736">
    <property type="entry name" value="PucR_C-HTH_dom"/>
</dbReference>